<dbReference type="AlphaFoldDB" id="A0A9W6UNL0"/>
<evidence type="ECO:0000313" key="2">
    <source>
        <dbReference type="Proteomes" id="UP001165143"/>
    </source>
</evidence>
<protein>
    <submittedName>
        <fullName evidence="1">Uncharacterized protein</fullName>
    </submittedName>
</protein>
<comment type="caution">
    <text evidence="1">The sequence shown here is derived from an EMBL/GenBank/DDBJ whole genome shotgun (WGS) entry which is preliminary data.</text>
</comment>
<proteinExistence type="predicted"/>
<dbReference type="EMBL" id="BSRX01000011">
    <property type="protein sequence ID" value="GLW54267.1"/>
    <property type="molecule type" value="Genomic_DNA"/>
</dbReference>
<evidence type="ECO:0000313" key="1">
    <source>
        <dbReference type="EMBL" id="GLW54267.1"/>
    </source>
</evidence>
<name>A0A9W6UNL0_9ACTN</name>
<gene>
    <name evidence="1" type="ORF">Kpho01_22780</name>
</gene>
<accession>A0A9W6UNL0</accession>
<sequence length="68" mass="7665">MRSSFPCGVPWGRLLFSAKQSVYEAWFPYGGRVLESSGAEVEFTADGRFRRRAAPRAGRSRRRGRGGR</sequence>
<dbReference type="Proteomes" id="UP001165143">
    <property type="component" value="Unassembled WGS sequence"/>
</dbReference>
<reference evidence="1" key="1">
    <citation type="submission" date="2023-02" db="EMBL/GenBank/DDBJ databases">
        <title>Kitasatospora phosalacinea NBRC 14362.</title>
        <authorList>
            <person name="Ichikawa N."/>
            <person name="Sato H."/>
            <person name="Tonouchi N."/>
        </authorList>
    </citation>
    <scope>NUCLEOTIDE SEQUENCE</scope>
    <source>
        <strain evidence="1">NBRC 14362</strain>
    </source>
</reference>
<organism evidence="1 2">
    <name type="scientific">Kitasatospora phosalacinea</name>
    <dbReference type="NCBI Taxonomy" id="2065"/>
    <lineage>
        <taxon>Bacteria</taxon>
        <taxon>Bacillati</taxon>
        <taxon>Actinomycetota</taxon>
        <taxon>Actinomycetes</taxon>
        <taxon>Kitasatosporales</taxon>
        <taxon>Streptomycetaceae</taxon>
        <taxon>Kitasatospora</taxon>
    </lineage>
</organism>